<protein>
    <submittedName>
        <fullName evidence="2">Uncharacterized protein</fullName>
    </submittedName>
</protein>
<dbReference type="OrthoDB" id="9874769at2"/>
<evidence type="ECO:0000313" key="2">
    <source>
        <dbReference type="EMBL" id="SDM68765.1"/>
    </source>
</evidence>
<dbReference type="Proteomes" id="UP000198704">
    <property type="component" value="Unassembled WGS sequence"/>
</dbReference>
<dbReference type="STRING" id="582672.SAMN05216360_103113"/>
<organism evidence="2 3">
    <name type="scientific">Methylobacterium phyllostachyos</name>
    <dbReference type="NCBI Taxonomy" id="582672"/>
    <lineage>
        <taxon>Bacteria</taxon>
        <taxon>Pseudomonadati</taxon>
        <taxon>Pseudomonadota</taxon>
        <taxon>Alphaproteobacteria</taxon>
        <taxon>Hyphomicrobiales</taxon>
        <taxon>Methylobacteriaceae</taxon>
        <taxon>Methylobacterium</taxon>
    </lineage>
</organism>
<accession>A0A1G9VA81</accession>
<gene>
    <name evidence="2" type="ORF">SAMN05216360_103113</name>
</gene>
<dbReference type="EMBL" id="FNHS01000003">
    <property type="protein sequence ID" value="SDM68765.1"/>
    <property type="molecule type" value="Genomic_DNA"/>
</dbReference>
<feature type="compositionally biased region" description="Low complexity" evidence="1">
    <location>
        <begin position="23"/>
        <end position="33"/>
    </location>
</feature>
<reference evidence="3" key="1">
    <citation type="submission" date="2016-10" db="EMBL/GenBank/DDBJ databases">
        <authorList>
            <person name="Varghese N."/>
            <person name="Submissions S."/>
        </authorList>
    </citation>
    <scope>NUCLEOTIDE SEQUENCE [LARGE SCALE GENOMIC DNA]</scope>
    <source>
        <strain evidence="3">BL47</strain>
    </source>
</reference>
<sequence length="245" mass="25869">MLKSILAFAGLTPAPTPKRPPSARRTPASATRPTPAPVSDTVSDAARTADLKARAAALRTDPNVRFVEAVATVVRTYDRHSTQPSAEQLHIAINRLGEAAEYIRAVYAGGGRVAVLPLSQHAERRRTAAYREHIQHLVRTDLDRWEAGAQAVDKAAAAAKKFGDDAQPPIALPDDVREKLDQRALEKLRRINEAAARRSGGGQGGTDGSSGPQGGAAPATPPVPPVAPKGDDEPEGHEPPAGPKR</sequence>
<name>A0A1G9VA81_9HYPH</name>
<proteinExistence type="predicted"/>
<feature type="compositionally biased region" description="Gly residues" evidence="1">
    <location>
        <begin position="199"/>
        <end position="214"/>
    </location>
</feature>
<dbReference type="RefSeq" id="WP_091714095.1">
    <property type="nucleotide sequence ID" value="NZ_FNHS01000003.1"/>
</dbReference>
<evidence type="ECO:0000256" key="1">
    <source>
        <dbReference type="SAM" id="MobiDB-lite"/>
    </source>
</evidence>
<dbReference type="AlphaFoldDB" id="A0A1G9VA81"/>
<evidence type="ECO:0000313" key="3">
    <source>
        <dbReference type="Proteomes" id="UP000198704"/>
    </source>
</evidence>
<feature type="region of interest" description="Disordered" evidence="1">
    <location>
        <begin position="1"/>
        <end position="44"/>
    </location>
</feature>
<keyword evidence="3" id="KW-1185">Reference proteome</keyword>
<feature type="region of interest" description="Disordered" evidence="1">
    <location>
        <begin position="189"/>
        <end position="245"/>
    </location>
</feature>